<dbReference type="SUPFAM" id="SSF50129">
    <property type="entry name" value="GroES-like"/>
    <property type="match status" value="1"/>
</dbReference>
<dbReference type="InterPro" id="IPR002364">
    <property type="entry name" value="Quin_OxRdtase/zeta-crystal_CS"/>
</dbReference>
<gene>
    <name evidence="2" type="ORF">J2739_000828</name>
</gene>
<evidence type="ECO:0000313" key="3">
    <source>
        <dbReference type="Proteomes" id="UP001184230"/>
    </source>
</evidence>
<dbReference type="Pfam" id="PF00107">
    <property type="entry name" value="ADH_zinc_N"/>
    <property type="match status" value="1"/>
</dbReference>
<accession>A0ABU1N9D8</accession>
<dbReference type="Gene3D" id="3.90.180.10">
    <property type="entry name" value="Medium-chain alcohol dehydrogenases, catalytic domain"/>
    <property type="match status" value="1"/>
</dbReference>
<dbReference type="PROSITE" id="PS01162">
    <property type="entry name" value="QOR_ZETA_CRYSTAL"/>
    <property type="match status" value="1"/>
</dbReference>
<keyword evidence="2" id="KW-0560">Oxidoreductase</keyword>
<dbReference type="InterPro" id="IPR020843">
    <property type="entry name" value="ER"/>
</dbReference>
<dbReference type="CDD" id="cd08241">
    <property type="entry name" value="QOR1"/>
    <property type="match status" value="1"/>
</dbReference>
<dbReference type="SUPFAM" id="SSF51735">
    <property type="entry name" value="NAD(P)-binding Rossmann-fold domains"/>
    <property type="match status" value="1"/>
</dbReference>
<dbReference type="PANTHER" id="PTHR43677">
    <property type="entry name" value="SHORT-CHAIN DEHYDROGENASE/REDUCTASE"/>
    <property type="match status" value="1"/>
</dbReference>
<proteinExistence type="predicted"/>
<dbReference type="InterPro" id="IPR013149">
    <property type="entry name" value="ADH-like_C"/>
</dbReference>
<dbReference type="InterPro" id="IPR013154">
    <property type="entry name" value="ADH-like_N"/>
</dbReference>
<name>A0ABU1N9D8_9BURK</name>
<dbReference type="PANTHER" id="PTHR43677:SF4">
    <property type="entry name" value="QUINONE OXIDOREDUCTASE-LIKE PROTEIN 2"/>
    <property type="match status" value="1"/>
</dbReference>
<dbReference type="InterPro" id="IPR011032">
    <property type="entry name" value="GroES-like_sf"/>
</dbReference>
<dbReference type="Pfam" id="PF08240">
    <property type="entry name" value="ADH_N"/>
    <property type="match status" value="1"/>
</dbReference>
<dbReference type="GO" id="GO:0003960">
    <property type="term" value="F:quinone reductase (NADPH) activity"/>
    <property type="evidence" value="ECO:0007669"/>
    <property type="project" value="UniProtKB-EC"/>
</dbReference>
<evidence type="ECO:0000313" key="2">
    <source>
        <dbReference type="EMBL" id="MDR6535068.1"/>
    </source>
</evidence>
<evidence type="ECO:0000259" key="1">
    <source>
        <dbReference type="SMART" id="SM00829"/>
    </source>
</evidence>
<dbReference type="SMART" id="SM00829">
    <property type="entry name" value="PKS_ER"/>
    <property type="match status" value="1"/>
</dbReference>
<dbReference type="InterPro" id="IPR051397">
    <property type="entry name" value="Zn-ADH-like_protein"/>
</dbReference>
<keyword evidence="3" id="KW-1185">Reference proteome</keyword>
<dbReference type="Gene3D" id="3.40.50.720">
    <property type="entry name" value="NAD(P)-binding Rossmann-like Domain"/>
    <property type="match status" value="1"/>
</dbReference>
<sequence length="327" mass="35103">MKAIVCRNFGPVDQLDYAEIPARPLLPHDVRVRVHAAGVNFPDSLKVEGLHQIKPPLPWVPGSETAGVVEAVGADVRSVEVGDRVMGVSDARGGGFAEQIVLDAARVFALPPAMTFEEAAATPVVYGTTLYALKQRGRLAPGEWLLVLGAAGGVGLATVQLGKAMGARVIAAASTPEKRALCLEHGAEHTIDYTRPDWREEVKALTGGRGVDVAYDPVGGDAFDEAVRCMAFDGRYLVIGFTSGRIPDIKVNYPLVKGFDILGVRYDVWRDGSWPEARANLQQVLDYYAQGRVRPLVSGTYPLGRAVEAMRRITSRGTTGKVVLVTS</sequence>
<comment type="caution">
    <text evidence="2">The sequence shown here is derived from an EMBL/GenBank/DDBJ whole genome shotgun (WGS) entry which is preliminary data.</text>
</comment>
<dbReference type="RefSeq" id="WP_309898842.1">
    <property type="nucleotide sequence ID" value="NZ_JAVDRF010000002.1"/>
</dbReference>
<protein>
    <submittedName>
        <fullName evidence="2">NADPH2:quinone reductase</fullName>
        <ecNumber evidence="2">1.6.5.5</ecNumber>
    </submittedName>
</protein>
<feature type="domain" description="Enoyl reductase (ER)" evidence="1">
    <location>
        <begin position="10"/>
        <end position="324"/>
    </location>
</feature>
<dbReference type="InterPro" id="IPR036291">
    <property type="entry name" value="NAD(P)-bd_dom_sf"/>
</dbReference>
<dbReference type="EMBL" id="JAVDRF010000002">
    <property type="protein sequence ID" value="MDR6535068.1"/>
    <property type="molecule type" value="Genomic_DNA"/>
</dbReference>
<reference evidence="2 3" key="1">
    <citation type="submission" date="2023-07" db="EMBL/GenBank/DDBJ databases">
        <title>Sorghum-associated microbial communities from plants grown in Nebraska, USA.</title>
        <authorList>
            <person name="Schachtman D."/>
        </authorList>
    </citation>
    <scope>NUCLEOTIDE SEQUENCE [LARGE SCALE GENOMIC DNA]</scope>
    <source>
        <strain evidence="2 3">DS1781</strain>
    </source>
</reference>
<dbReference type="Proteomes" id="UP001184230">
    <property type="component" value="Unassembled WGS sequence"/>
</dbReference>
<dbReference type="EC" id="1.6.5.5" evidence="2"/>
<organism evidence="2 3">
    <name type="scientific">Variovorax soli</name>
    <dbReference type="NCBI Taxonomy" id="376815"/>
    <lineage>
        <taxon>Bacteria</taxon>
        <taxon>Pseudomonadati</taxon>
        <taxon>Pseudomonadota</taxon>
        <taxon>Betaproteobacteria</taxon>
        <taxon>Burkholderiales</taxon>
        <taxon>Comamonadaceae</taxon>
        <taxon>Variovorax</taxon>
    </lineage>
</organism>